<feature type="compositionally biased region" description="Basic and acidic residues" evidence="1">
    <location>
        <begin position="1"/>
        <end position="10"/>
    </location>
</feature>
<evidence type="ECO:0000256" key="1">
    <source>
        <dbReference type="SAM" id="MobiDB-lite"/>
    </source>
</evidence>
<reference evidence="2" key="1">
    <citation type="submission" date="2019-08" db="EMBL/GenBank/DDBJ databases">
        <authorList>
            <person name="Kucharzyk K."/>
            <person name="Murdoch R.W."/>
            <person name="Higgins S."/>
            <person name="Loffler F."/>
        </authorList>
    </citation>
    <scope>NUCLEOTIDE SEQUENCE</scope>
</reference>
<dbReference type="EMBL" id="VSSQ01037875">
    <property type="protein sequence ID" value="MPM90681.1"/>
    <property type="molecule type" value="Genomic_DNA"/>
</dbReference>
<organism evidence="2">
    <name type="scientific">bioreactor metagenome</name>
    <dbReference type="NCBI Taxonomy" id="1076179"/>
    <lineage>
        <taxon>unclassified sequences</taxon>
        <taxon>metagenomes</taxon>
        <taxon>ecological metagenomes</taxon>
    </lineage>
</organism>
<dbReference type="AlphaFoldDB" id="A0A645DN37"/>
<feature type="region of interest" description="Disordered" evidence="1">
    <location>
        <begin position="135"/>
        <end position="177"/>
    </location>
</feature>
<gene>
    <name evidence="2" type="ORF">SDC9_137803</name>
</gene>
<proteinExistence type="predicted"/>
<feature type="compositionally biased region" description="Basic residues" evidence="1">
    <location>
        <begin position="32"/>
        <end position="41"/>
    </location>
</feature>
<comment type="caution">
    <text evidence="2">The sequence shown here is derived from an EMBL/GenBank/DDBJ whole genome shotgun (WGS) entry which is preliminary data.</text>
</comment>
<name>A0A645DN37_9ZZZZ</name>
<accession>A0A645DN37</accession>
<feature type="compositionally biased region" description="Basic and acidic residues" evidence="1">
    <location>
        <begin position="58"/>
        <end position="71"/>
    </location>
</feature>
<sequence length="177" mass="20501">MFQRQRDMRQRQHGGGDAPCHQHIQVGELRAQKKQRLHQQHHRDAISQLATAPAQGEQIKRERCQHAAHERGKSRRPLMYAQHRVGARRQPIEQRWFVKKRQSVERGRQPIAGAQHLPRDACVTPFIRHHQWPQPCRGAQPQHDSNQHPTVAPEGAPLPRTTHACSRNPRPISRLTT</sequence>
<feature type="region of interest" description="Disordered" evidence="1">
    <location>
        <begin position="1"/>
        <end position="74"/>
    </location>
</feature>
<evidence type="ECO:0000313" key="2">
    <source>
        <dbReference type="EMBL" id="MPM90681.1"/>
    </source>
</evidence>
<protein>
    <submittedName>
        <fullName evidence="2">Uncharacterized protein</fullName>
    </submittedName>
</protein>